<reference evidence="4" key="1">
    <citation type="journal article" date="2019" name="Int. J. Syst. Evol. Microbiol.">
        <title>The Global Catalogue of Microorganisms (GCM) 10K type strain sequencing project: providing services to taxonomists for standard genome sequencing and annotation.</title>
        <authorList>
            <consortium name="The Broad Institute Genomics Platform"/>
            <consortium name="The Broad Institute Genome Sequencing Center for Infectious Disease"/>
            <person name="Wu L."/>
            <person name="Ma J."/>
        </authorList>
    </citation>
    <scope>NUCLEOTIDE SEQUENCE [LARGE SCALE GENOMIC DNA]</scope>
    <source>
        <strain evidence="4">KCTC 52490</strain>
    </source>
</reference>
<dbReference type="RefSeq" id="WP_381503444.1">
    <property type="nucleotide sequence ID" value="NZ_JBHUOM010000017.1"/>
</dbReference>
<evidence type="ECO:0000256" key="1">
    <source>
        <dbReference type="PROSITE-ProRule" id="PRU00169"/>
    </source>
</evidence>
<dbReference type="InterPro" id="IPR011006">
    <property type="entry name" value="CheY-like_superfamily"/>
</dbReference>
<evidence type="ECO:0000313" key="3">
    <source>
        <dbReference type="EMBL" id="MFD2935474.1"/>
    </source>
</evidence>
<feature type="domain" description="Response regulatory" evidence="2">
    <location>
        <begin position="7"/>
        <end position="128"/>
    </location>
</feature>
<dbReference type="Gene3D" id="3.40.50.2300">
    <property type="match status" value="1"/>
</dbReference>
<accession>A0ABW6ALF0</accession>
<dbReference type="InterPro" id="IPR001789">
    <property type="entry name" value="Sig_transdc_resp-reg_receiver"/>
</dbReference>
<feature type="modified residue" description="4-aspartylphosphate" evidence="1">
    <location>
        <position position="61"/>
    </location>
</feature>
<dbReference type="Pfam" id="PF00072">
    <property type="entry name" value="Response_reg"/>
    <property type="match status" value="1"/>
</dbReference>
<dbReference type="SUPFAM" id="SSF52172">
    <property type="entry name" value="CheY-like"/>
    <property type="match status" value="1"/>
</dbReference>
<evidence type="ECO:0000259" key="2">
    <source>
        <dbReference type="PROSITE" id="PS50110"/>
    </source>
</evidence>
<keyword evidence="1" id="KW-0597">Phosphoprotein</keyword>
<evidence type="ECO:0000313" key="4">
    <source>
        <dbReference type="Proteomes" id="UP001597512"/>
    </source>
</evidence>
<keyword evidence="4" id="KW-1185">Reference proteome</keyword>
<dbReference type="PANTHER" id="PTHR44520:SF2">
    <property type="entry name" value="RESPONSE REGULATOR RCP1"/>
    <property type="match status" value="1"/>
</dbReference>
<sequence length="141" mass="15813">MKNATFCIYAVDDDDDDRVLIETALKAYSDCEVTFFSDGEALLAELSTSPEDKLPTLILLDLDMPRVNGYEVLESLRTSPTLRSIPVLVLSGTRDEQTVRKAYELGANAFMSKPNTFLELNGLLQLTHTYWLKTVHTPKNP</sequence>
<protein>
    <submittedName>
        <fullName evidence="3">Response regulator</fullName>
    </submittedName>
</protein>
<comment type="caution">
    <text evidence="3">The sequence shown here is derived from an EMBL/GenBank/DDBJ whole genome shotgun (WGS) entry which is preliminary data.</text>
</comment>
<dbReference type="PANTHER" id="PTHR44520">
    <property type="entry name" value="RESPONSE REGULATOR RCP1-RELATED"/>
    <property type="match status" value="1"/>
</dbReference>
<organism evidence="3 4">
    <name type="scientific">Spirosoma flavum</name>
    <dbReference type="NCBI Taxonomy" id="2048557"/>
    <lineage>
        <taxon>Bacteria</taxon>
        <taxon>Pseudomonadati</taxon>
        <taxon>Bacteroidota</taxon>
        <taxon>Cytophagia</taxon>
        <taxon>Cytophagales</taxon>
        <taxon>Cytophagaceae</taxon>
        <taxon>Spirosoma</taxon>
    </lineage>
</organism>
<name>A0ABW6ALF0_9BACT</name>
<dbReference type="SMART" id="SM00448">
    <property type="entry name" value="REC"/>
    <property type="match status" value="1"/>
</dbReference>
<proteinExistence type="predicted"/>
<dbReference type="Proteomes" id="UP001597512">
    <property type="component" value="Unassembled WGS sequence"/>
</dbReference>
<dbReference type="EMBL" id="JBHUOM010000017">
    <property type="protein sequence ID" value="MFD2935474.1"/>
    <property type="molecule type" value="Genomic_DNA"/>
</dbReference>
<dbReference type="PROSITE" id="PS50110">
    <property type="entry name" value="RESPONSE_REGULATORY"/>
    <property type="match status" value="1"/>
</dbReference>
<dbReference type="InterPro" id="IPR052893">
    <property type="entry name" value="TCS_response_regulator"/>
</dbReference>
<gene>
    <name evidence="3" type="ORF">ACFS25_16955</name>
</gene>